<gene>
    <name evidence="1" type="ORF">BerOc1_00688</name>
</gene>
<organism evidence="1 2">
    <name type="scientific">Pseudodesulfovibrio hydrargyri</name>
    <dbReference type="NCBI Taxonomy" id="2125990"/>
    <lineage>
        <taxon>Bacteria</taxon>
        <taxon>Pseudomonadati</taxon>
        <taxon>Thermodesulfobacteriota</taxon>
        <taxon>Desulfovibrionia</taxon>
        <taxon>Desulfovibrionales</taxon>
        <taxon>Desulfovibrionaceae</taxon>
    </lineage>
</organism>
<dbReference type="RefSeq" id="WP_242652842.1">
    <property type="nucleotide sequence ID" value="NZ_LKAQ01000001.1"/>
</dbReference>
<sequence>MMLKKTLKINGVEVSKIVNRNERRVAGLIPEILEEYYKDYIFEDLDIQDIYALALNLLPAAYAQAGSIVLSDRISDYELRSQIRKAVERVLDNPTRASG</sequence>
<name>A0A1J5N0N9_9BACT</name>
<dbReference type="AlphaFoldDB" id="A0A1J5N0N9"/>
<evidence type="ECO:0000313" key="2">
    <source>
        <dbReference type="Proteomes" id="UP000181901"/>
    </source>
</evidence>
<reference evidence="1 2" key="1">
    <citation type="submission" date="2015-09" db="EMBL/GenBank/DDBJ databases">
        <title>Genome of Desulfovibrio dechloracetivorans BerOc1, a mercury methylating strain isolated from highly hydrocarbons and metals contaminated coastal sediments.</title>
        <authorList>
            <person name="Goni Urriza M."/>
            <person name="Gassie C."/>
            <person name="Bouchez O."/>
            <person name="Klopp C."/>
            <person name="Ranchou-Peyruse A."/>
            <person name="Remy G."/>
        </authorList>
    </citation>
    <scope>NUCLEOTIDE SEQUENCE [LARGE SCALE GENOMIC DNA]</scope>
    <source>
        <strain evidence="1 2">BerOc1</strain>
    </source>
</reference>
<proteinExistence type="predicted"/>
<dbReference type="InterPro" id="IPR019657">
    <property type="entry name" value="ComFB"/>
</dbReference>
<dbReference type="EMBL" id="LKAQ01000001">
    <property type="protein sequence ID" value="OIQ52214.1"/>
    <property type="molecule type" value="Genomic_DNA"/>
</dbReference>
<comment type="caution">
    <text evidence="1">The sequence shown here is derived from an EMBL/GenBank/DDBJ whole genome shotgun (WGS) entry which is preliminary data.</text>
</comment>
<accession>A0A1J5N0N9</accession>
<keyword evidence="2" id="KW-1185">Reference proteome</keyword>
<evidence type="ECO:0000313" key="1">
    <source>
        <dbReference type="EMBL" id="OIQ52214.1"/>
    </source>
</evidence>
<protein>
    <submittedName>
        <fullName evidence="1">Late competence development protein ComFB</fullName>
    </submittedName>
</protein>
<dbReference type="Pfam" id="PF10719">
    <property type="entry name" value="ComFB"/>
    <property type="match status" value="1"/>
</dbReference>
<dbReference type="Proteomes" id="UP000181901">
    <property type="component" value="Unassembled WGS sequence"/>
</dbReference>